<dbReference type="InterPro" id="IPR037208">
    <property type="entry name" value="Spo0E-like_sf"/>
</dbReference>
<name>A0ABQ1ZN68_9BACL</name>
<evidence type="ECO:0000313" key="1">
    <source>
        <dbReference type="EMBL" id="GGH69799.1"/>
    </source>
</evidence>
<dbReference type="Gene3D" id="4.10.280.10">
    <property type="entry name" value="Helix-loop-helix DNA-binding domain"/>
    <property type="match status" value="1"/>
</dbReference>
<accession>A0ABQ1ZN68</accession>
<gene>
    <name evidence="1" type="ORF">GCM10008014_53590</name>
</gene>
<evidence type="ECO:0000313" key="2">
    <source>
        <dbReference type="Proteomes" id="UP000652153"/>
    </source>
</evidence>
<dbReference type="Proteomes" id="UP000652153">
    <property type="component" value="Unassembled WGS sequence"/>
</dbReference>
<dbReference type="EMBL" id="BMFU01000014">
    <property type="protein sequence ID" value="GGH69799.1"/>
    <property type="molecule type" value="Genomic_DNA"/>
</dbReference>
<evidence type="ECO:0008006" key="3">
    <source>
        <dbReference type="Google" id="ProtNLM"/>
    </source>
</evidence>
<organism evidence="1 2">
    <name type="scientific">Paenibacillus silvae</name>
    <dbReference type="NCBI Taxonomy" id="1325358"/>
    <lineage>
        <taxon>Bacteria</taxon>
        <taxon>Bacillati</taxon>
        <taxon>Bacillota</taxon>
        <taxon>Bacilli</taxon>
        <taxon>Bacillales</taxon>
        <taxon>Paenibacillaceae</taxon>
        <taxon>Paenibacillus</taxon>
    </lineage>
</organism>
<proteinExistence type="predicted"/>
<comment type="caution">
    <text evidence="1">The sequence shown here is derived from an EMBL/GenBank/DDBJ whole genome shotgun (WGS) entry which is preliminary data.</text>
</comment>
<keyword evidence="2" id="KW-1185">Reference proteome</keyword>
<dbReference type="InterPro" id="IPR018540">
    <property type="entry name" value="Spo0E-like"/>
</dbReference>
<sequence length="172" mass="20335">MESVYKNSSASNNVVLFPQKKLFISEDLTTEQELKYFMLELNRMGDELAANYGMNDPRTLMKSQELDMVLNQYDKLKKVDPEVKEKIEKLFEESGLPTQESFLLHMSELFELEQLKSLGSYTKDIEQLEYHTSSKLKLFMVMLQTGQNPEQLHWDRYDEKRSLAYILYPDRL</sequence>
<dbReference type="Pfam" id="PF09388">
    <property type="entry name" value="SpoOE-like"/>
    <property type="match status" value="1"/>
</dbReference>
<protein>
    <recommendedName>
        <fullName evidence="3">Aspartyl-phosphate phosphatase Spo0E family protein</fullName>
    </recommendedName>
</protein>
<dbReference type="SUPFAM" id="SSF140500">
    <property type="entry name" value="BAS1536-like"/>
    <property type="match status" value="1"/>
</dbReference>
<reference evidence="2" key="1">
    <citation type="journal article" date="2019" name="Int. J. Syst. Evol. Microbiol.">
        <title>The Global Catalogue of Microorganisms (GCM) 10K type strain sequencing project: providing services to taxonomists for standard genome sequencing and annotation.</title>
        <authorList>
            <consortium name="The Broad Institute Genomics Platform"/>
            <consortium name="The Broad Institute Genome Sequencing Center for Infectious Disease"/>
            <person name="Wu L."/>
            <person name="Ma J."/>
        </authorList>
    </citation>
    <scope>NUCLEOTIDE SEQUENCE [LARGE SCALE GENOMIC DNA]</scope>
    <source>
        <strain evidence="2">CGMCC 1.12770</strain>
    </source>
</reference>
<dbReference type="InterPro" id="IPR036638">
    <property type="entry name" value="HLH_DNA-bd_sf"/>
</dbReference>